<name>A0A8J4E982_9ACTN</name>
<protein>
    <recommendedName>
        <fullName evidence="3">Fido domain-containing protein</fullName>
    </recommendedName>
</protein>
<organism evidence="1 2">
    <name type="scientific">Virgisporangium ochraceum</name>
    <dbReference type="NCBI Taxonomy" id="65505"/>
    <lineage>
        <taxon>Bacteria</taxon>
        <taxon>Bacillati</taxon>
        <taxon>Actinomycetota</taxon>
        <taxon>Actinomycetes</taxon>
        <taxon>Micromonosporales</taxon>
        <taxon>Micromonosporaceae</taxon>
        <taxon>Virgisporangium</taxon>
    </lineage>
</organism>
<gene>
    <name evidence="1" type="ORF">Voc01_013930</name>
</gene>
<sequence>MIRDALAPLLALADVSEAIEEARSAADAAFAHRALRRGTARIERIAAEVTLQNAVASAALEGSKWDPDGVRAGTVTDPVLQGALRVSAEALALAPRWLKAPPQVMTRLHILAARGVVADLGRPAPHGGTARLLALGPVLNSSAPALLRCAVVHGELLALRAFEGPNGVVARGAGRLTLIAAGLDPRGLLPVDVGHLDREPEYLGAAGAFATGTPDGLRSWIRHCASAVTAAAGALSRICDETPLVS</sequence>
<evidence type="ECO:0000313" key="1">
    <source>
        <dbReference type="EMBL" id="GIJ66476.1"/>
    </source>
</evidence>
<dbReference type="Proteomes" id="UP000635606">
    <property type="component" value="Unassembled WGS sequence"/>
</dbReference>
<evidence type="ECO:0008006" key="3">
    <source>
        <dbReference type="Google" id="ProtNLM"/>
    </source>
</evidence>
<comment type="caution">
    <text evidence="1">The sequence shown here is derived from an EMBL/GenBank/DDBJ whole genome shotgun (WGS) entry which is preliminary data.</text>
</comment>
<proteinExistence type="predicted"/>
<evidence type="ECO:0000313" key="2">
    <source>
        <dbReference type="Proteomes" id="UP000635606"/>
    </source>
</evidence>
<dbReference type="AlphaFoldDB" id="A0A8J4E982"/>
<dbReference type="RefSeq" id="WP_203926451.1">
    <property type="nucleotide sequence ID" value="NZ_BOPH01000018.1"/>
</dbReference>
<dbReference type="EMBL" id="BOPH01000018">
    <property type="protein sequence ID" value="GIJ66476.1"/>
    <property type="molecule type" value="Genomic_DNA"/>
</dbReference>
<reference evidence="1" key="1">
    <citation type="submission" date="2021-01" db="EMBL/GenBank/DDBJ databases">
        <title>Whole genome shotgun sequence of Virgisporangium ochraceum NBRC 16418.</title>
        <authorList>
            <person name="Komaki H."/>
            <person name="Tamura T."/>
        </authorList>
    </citation>
    <scope>NUCLEOTIDE SEQUENCE</scope>
    <source>
        <strain evidence="1">NBRC 16418</strain>
    </source>
</reference>
<keyword evidence="2" id="KW-1185">Reference proteome</keyword>
<accession>A0A8J4E982</accession>